<dbReference type="AlphaFoldDB" id="A0A915J8F4"/>
<evidence type="ECO:0000313" key="1">
    <source>
        <dbReference type="Proteomes" id="UP000887565"/>
    </source>
</evidence>
<keyword evidence="1" id="KW-1185">Reference proteome</keyword>
<sequence>MAPTSALVAAFKQPPVIILTRPVLGAPLPPSPAPTIKPWLPSEAMRLPNYTCF</sequence>
<dbReference type="Proteomes" id="UP000887565">
    <property type="component" value="Unplaced"/>
</dbReference>
<protein>
    <submittedName>
        <fullName evidence="2">Uncharacterized protein</fullName>
    </submittedName>
</protein>
<organism evidence="1 2">
    <name type="scientific">Romanomermis culicivorax</name>
    <name type="common">Nematode worm</name>
    <dbReference type="NCBI Taxonomy" id="13658"/>
    <lineage>
        <taxon>Eukaryota</taxon>
        <taxon>Metazoa</taxon>
        <taxon>Ecdysozoa</taxon>
        <taxon>Nematoda</taxon>
        <taxon>Enoplea</taxon>
        <taxon>Dorylaimia</taxon>
        <taxon>Mermithida</taxon>
        <taxon>Mermithoidea</taxon>
        <taxon>Mermithidae</taxon>
        <taxon>Romanomermis</taxon>
    </lineage>
</organism>
<dbReference type="WBParaSite" id="nRc.2.0.1.t22753-RA">
    <property type="protein sequence ID" value="nRc.2.0.1.t22753-RA"/>
    <property type="gene ID" value="nRc.2.0.1.g22753"/>
</dbReference>
<accession>A0A915J8F4</accession>
<proteinExistence type="predicted"/>
<reference evidence="2" key="1">
    <citation type="submission" date="2022-11" db="UniProtKB">
        <authorList>
            <consortium name="WormBaseParasite"/>
        </authorList>
    </citation>
    <scope>IDENTIFICATION</scope>
</reference>
<evidence type="ECO:0000313" key="2">
    <source>
        <dbReference type="WBParaSite" id="nRc.2.0.1.t22753-RA"/>
    </source>
</evidence>
<name>A0A915J8F4_ROMCU</name>